<dbReference type="InterPro" id="IPR024920">
    <property type="entry name" value="Dihydroorotate_DH_1"/>
</dbReference>
<dbReference type="Proteomes" id="UP000053911">
    <property type="component" value="Unassembled WGS sequence"/>
</dbReference>
<dbReference type="SUPFAM" id="SSF51395">
    <property type="entry name" value="FMN-linked oxidoreductases"/>
    <property type="match status" value="1"/>
</dbReference>
<accession>A0A101EMY1</accession>
<evidence type="ECO:0000256" key="1">
    <source>
        <dbReference type="ARBA" id="ARBA00004496"/>
    </source>
</evidence>
<feature type="binding site" evidence="10">
    <location>
        <position position="128"/>
    </location>
    <ligand>
        <name>FMN</name>
        <dbReference type="ChEBI" id="CHEBI:58210"/>
    </ligand>
</feature>
<evidence type="ECO:0000256" key="3">
    <source>
        <dbReference type="ARBA" id="ARBA00008008"/>
    </source>
</evidence>
<dbReference type="NCBIfam" id="TIGR01037">
    <property type="entry name" value="pyrD_sub1_fam"/>
    <property type="match status" value="1"/>
</dbReference>
<evidence type="ECO:0000313" key="12">
    <source>
        <dbReference type="EMBL" id="KUK18344.1"/>
    </source>
</evidence>
<feature type="binding site" evidence="10">
    <location>
        <position position="165"/>
    </location>
    <ligand>
        <name>FMN</name>
        <dbReference type="ChEBI" id="CHEBI:58210"/>
    </ligand>
</feature>
<dbReference type="PIRSF" id="PIRSF000164">
    <property type="entry name" value="DHO_oxidase"/>
    <property type="match status" value="1"/>
</dbReference>
<dbReference type="InterPro" id="IPR013785">
    <property type="entry name" value="Aldolase_TIM"/>
</dbReference>
<feature type="active site" description="Nucleophile" evidence="10">
    <location>
        <position position="131"/>
    </location>
</feature>
<dbReference type="Pfam" id="PF01180">
    <property type="entry name" value="DHO_dh"/>
    <property type="match status" value="1"/>
</dbReference>
<dbReference type="InterPro" id="IPR050074">
    <property type="entry name" value="DHO_dehydrogenase"/>
</dbReference>
<gene>
    <name evidence="10" type="primary">pyrD</name>
    <name evidence="12" type="ORF">XD54_0435</name>
</gene>
<feature type="binding site" evidence="10">
    <location>
        <position position="22"/>
    </location>
    <ligand>
        <name>FMN</name>
        <dbReference type="ChEBI" id="CHEBI:58210"/>
    </ligand>
</feature>
<feature type="binding site" evidence="10">
    <location>
        <begin position="46"/>
        <end position="47"/>
    </location>
    <ligand>
        <name>FMN</name>
        <dbReference type="ChEBI" id="CHEBI:58210"/>
    </ligand>
</feature>
<evidence type="ECO:0000256" key="6">
    <source>
        <dbReference type="ARBA" id="ARBA00022630"/>
    </source>
</evidence>
<evidence type="ECO:0000256" key="9">
    <source>
        <dbReference type="ARBA" id="ARBA00023002"/>
    </source>
</evidence>
<comment type="similarity">
    <text evidence="3 10">Belongs to the dihydroorotate dehydrogenase family. Type 1 subfamily.</text>
</comment>
<proteinExistence type="inferred from homology"/>
<dbReference type="GO" id="GO:0004152">
    <property type="term" value="F:dihydroorotate dehydrogenase activity"/>
    <property type="evidence" value="ECO:0007669"/>
    <property type="project" value="UniProtKB-UniRule"/>
</dbReference>
<comment type="caution">
    <text evidence="10">Lacks conserved residue(s) required for the propagation of feature annotation.</text>
</comment>
<dbReference type="InterPro" id="IPR033888">
    <property type="entry name" value="DHOD_1B"/>
</dbReference>
<keyword evidence="7 10" id="KW-0288">FMN</keyword>
<evidence type="ECO:0000256" key="4">
    <source>
        <dbReference type="ARBA" id="ARBA00011669"/>
    </source>
</evidence>
<feature type="binding site" evidence="10">
    <location>
        <begin position="265"/>
        <end position="266"/>
    </location>
    <ligand>
        <name>FMN</name>
        <dbReference type="ChEBI" id="CHEBI:58210"/>
    </ligand>
</feature>
<dbReference type="OMA" id="ERIKMGA"/>
<dbReference type="HAMAP" id="MF_00224">
    <property type="entry name" value="DHO_dh_type1"/>
    <property type="match status" value="1"/>
</dbReference>
<dbReference type="InterPro" id="IPR005720">
    <property type="entry name" value="Dihydroorotate_DH_cat"/>
</dbReference>
<dbReference type="EC" id="1.3.-.-" evidence="10"/>
<comment type="subunit">
    <text evidence="4">Heterotetramer of 2 PyrK and 2 PyrD type B subunits.</text>
</comment>
<feature type="binding site" evidence="10">
    <location>
        <position position="46"/>
    </location>
    <ligand>
        <name>substrate</name>
    </ligand>
</feature>
<dbReference type="NCBIfam" id="NF005574">
    <property type="entry name" value="PRK07259.1"/>
    <property type="match status" value="1"/>
</dbReference>
<evidence type="ECO:0000256" key="5">
    <source>
        <dbReference type="ARBA" id="ARBA00022490"/>
    </source>
</evidence>
<dbReference type="Gene3D" id="3.20.20.70">
    <property type="entry name" value="Aldolase class I"/>
    <property type="match status" value="1"/>
</dbReference>
<evidence type="ECO:0000256" key="10">
    <source>
        <dbReference type="HAMAP-Rule" id="MF_00224"/>
    </source>
</evidence>
<dbReference type="InterPro" id="IPR001295">
    <property type="entry name" value="Dihydroorotate_DH_CS"/>
</dbReference>
<dbReference type="PROSITE" id="PS00912">
    <property type="entry name" value="DHODEHASE_2"/>
    <property type="match status" value="1"/>
</dbReference>
<dbReference type="GO" id="GO:0006207">
    <property type="term" value="P:'de novo' pyrimidine nucleobase biosynthetic process"/>
    <property type="evidence" value="ECO:0007669"/>
    <property type="project" value="InterPro"/>
</dbReference>
<dbReference type="FunFam" id="3.20.20.70:FF:000027">
    <property type="entry name" value="Dihydropyrimidine dehydrogenase [NADP(+)]"/>
    <property type="match status" value="1"/>
</dbReference>
<evidence type="ECO:0000256" key="8">
    <source>
        <dbReference type="ARBA" id="ARBA00022975"/>
    </source>
</evidence>
<sequence>MGVDLSIDVFGIKFRNPIILASGPVGFGFELMPYLDFSNIGAITLKTVTLKPREGNPPPRLVDSHGGVINSIGLQNPGIEGFVEEIAPRLKELKTIKIGSIAGFSMDEWEILGEEMDKIKEIKIIEINLSCPNVKGKRRWAEDAKLTEKVVKIVRKLTGKPIIAKLAPDVTDIVEIAKTAVDAGADGLTIGNGAQAMRIDVETGLPILKLKTGGLGGPAVKPITLAKVFKTREALDVPIIGIGGIMNWQDAIEYAMAGASLLGLGTAVMVDPEAPVRIIEGIKAFLERKKIESFNKIIGVAHKGGLNVH</sequence>
<dbReference type="GeneID" id="8095427"/>
<dbReference type="UniPathway" id="UPA00070"/>
<dbReference type="GO" id="GO:0044205">
    <property type="term" value="P:'de novo' UMP biosynthetic process"/>
    <property type="evidence" value="ECO:0007669"/>
    <property type="project" value="UniProtKB-UniRule"/>
</dbReference>
<name>A0A101EMY1_9EURY</name>
<dbReference type="EMBL" id="LGFD01000005">
    <property type="protein sequence ID" value="KUK18344.1"/>
    <property type="molecule type" value="Genomic_DNA"/>
</dbReference>
<dbReference type="PANTHER" id="PTHR48109:SF1">
    <property type="entry name" value="DIHYDROOROTATE DEHYDROGENASE (FUMARATE)"/>
    <property type="match status" value="1"/>
</dbReference>
<keyword evidence="5 10" id="KW-0963">Cytoplasm</keyword>
<comment type="catalytic activity">
    <reaction evidence="10">
        <text>(S)-dihydroorotate + A = orotate + AH2</text>
        <dbReference type="Rhea" id="RHEA:18073"/>
        <dbReference type="ChEBI" id="CHEBI:13193"/>
        <dbReference type="ChEBI" id="CHEBI:17499"/>
        <dbReference type="ChEBI" id="CHEBI:30839"/>
        <dbReference type="ChEBI" id="CHEBI:30864"/>
    </reaction>
</comment>
<comment type="subcellular location">
    <subcellularLocation>
        <location evidence="1 10">Cytoplasm</location>
    </subcellularLocation>
</comment>
<feature type="binding site" evidence="10">
    <location>
        <begin position="70"/>
        <end position="74"/>
    </location>
    <ligand>
        <name>substrate</name>
    </ligand>
</feature>
<dbReference type="RefSeq" id="WP_015848727.1">
    <property type="nucleotide sequence ID" value="NZ_LGFD01000005.1"/>
</dbReference>
<dbReference type="PATRIC" id="fig|172049.5.peg.1006"/>
<evidence type="ECO:0000256" key="2">
    <source>
        <dbReference type="ARBA" id="ARBA00004725"/>
    </source>
</evidence>
<evidence type="ECO:0000256" key="7">
    <source>
        <dbReference type="ARBA" id="ARBA00022643"/>
    </source>
</evidence>
<keyword evidence="8 10" id="KW-0665">Pyrimidine biosynthesis</keyword>
<dbReference type="CDD" id="cd04740">
    <property type="entry name" value="DHOD_1B_like"/>
    <property type="match status" value="1"/>
</dbReference>
<comment type="cofactor">
    <cofactor evidence="10">
        <name>FMN</name>
        <dbReference type="ChEBI" id="CHEBI:58210"/>
    </cofactor>
    <text evidence="10">Binds 1 FMN per subunit.</text>
</comment>
<dbReference type="PANTHER" id="PTHR48109">
    <property type="entry name" value="DIHYDROOROTATE DEHYDROGENASE (QUINONE), MITOCHONDRIAL-RELATED"/>
    <property type="match status" value="1"/>
</dbReference>
<protein>
    <recommendedName>
        <fullName evidence="10">Dihydroorotate dehydrogenase</fullName>
        <shortName evidence="10">DHOD</shortName>
        <shortName evidence="10">DHODase</shortName>
        <shortName evidence="10">DHOdehase</shortName>
        <ecNumber evidence="10">1.3.-.-</ecNumber>
    </recommendedName>
</protein>
<dbReference type="AlphaFoldDB" id="A0A101EMY1"/>
<evidence type="ECO:0000259" key="11">
    <source>
        <dbReference type="Pfam" id="PF01180"/>
    </source>
</evidence>
<feature type="binding site" evidence="10">
    <location>
        <begin position="243"/>
        <end position="244"/>
    </location>
    <ligand>
        <name>FMN</name>
        <dbReference type="ChEBI" id="CHEBI:58210"/>
    </ligand>
</feature>
<dbReference type="InterPro" id="IPR012135">
    <property type="entry name" value="Dihydroorotate_DH_1_2"/>
</dbReference>
<comment type="pathway">
    <text evidence="2 10">Pyrimidine metabolism; UMP biosynthesis via de novo pathway.</text>
</comment>
<organism evidence="12 13">
    <name type="scientific">Thermococcus sibiricus</name>
    <dbReference type="NCBI Taxonomy" id="172049"/>
    <lineage>
        <taxon>Archaea</taxon>
        <taxon>Methanobacteriati</taxon>
        <taxon>Methanobacteriota</taxon>
        <taxon>Thermococci</taxon>
        <taxon>Thermococcales</taxon>
        <taxon>Thermococcaceae</taxon>
        <taxon>Thermococcus</taxon>
    </lineage>
</organism>
<feature type="binding site" evidence="10">
    <location>
        <position position="217"/>
    </location>
    <ligand>
        <name>FMN</name>
        <dbReference type="ChEBI" id="CHEBI:58210"/>
    </ligand>
</feature>
<keyword evidence="9 10" id="KW-0560">Oxidoreductase</keyword>
<dbReference type="GO" id="GO:0005737">
    <property type="term" value="C:cytoplasm"/>
    <property type="evidence" value="ECO:0007669"/>
    <property type="project" value="UniProtKB-SubCell"/>
</dbReference>
<feature type="domain" description="Dihydroorotate dehydrogenase catalytic" evidence="11">
    <location>
        <begin position="5"/>
        <end position="286"/>
    </location>
</feature>
<comment type="caution">
    <text evidence="12">The sequence shown here is derived from an EMBL/GenBank/DDBJ whole genome shotgun (WGS) entry which is preliminary data.</text>
</comment>
<keyword evidence="6 10" id="KW-0285">Flavoprotein</keyword>
<evidence type="ECO:0000313" key="13">
    <source>
        <dbReference type="Proteomes" id="UP000053911"/>
    </source>
</evidence>
<dbReference type="InterPro" id="IPR049622">
    <property type="entry name" value="Dihydroorotate_DH_I"/>
</dbReference>
<dbReference type="PROSITE" id="PS00911">
    <property type="entry name" value="DHODEHASE_1"/>
    <property type="match status" value="1"/>
</dbReference>
<comment type="function">
    <text evidence="10">Catalyzes the conversion of dihydroorotate to orotate.</text>
</comment>
<feature type="binding site" evidence="10">
    <location>
        <position position="128"/>
    </location>
    <ligand>
        <name>substrate</name>
    </ligand>
</feature>
<reference evidence="13" key="1">
    <citation type="journal article" date="2015" name="MBio">
        <title>Genome-Resolved Metagenomic Analysis Reveals Roles for Candidate Phyla and Other Microbial Community Members in Biogeochemical Transformations in Oil Reservoirs.</title>
        <authorList>
            <person name="Hu P."/>
            <person name="Tom L."/>
            <person name="Singh A."/>
            <person name="Thomas B.C."/>
            <person name="Baker B.J."/>
            <person name="Piceno Y.M."/>
            <person name="Andersen G.L."/>
            <person name="Banfield J.F."/>
        </authorList>
    </citation>
    <scope>NUCLEOTIDE SEQUENCE [LARGE SCALE GENOMIC DNA]</scope>
</reference>